<dbReference type="PANTHER" id="PTHR19134">
    <property type="entry name" value="RECEPTOR-TYPE TYROSINE-PROTEIN PHOSPHATASE"/>
    <property type="match status" value="1"/>
</dbReference>
<proteinExistence type="predicted"/>
<dbReference type="Proteomes" id="UP000279833">
    <property type="component" value="Unassembled WGS sequence"/>
</dbReference>
<dbReference type="PANTHER" id="PTHR19134:SF449">
    <property type="entry name" value="TYROSINE-PROTEIN PHOSPHATASE 1"/>
    <property type="match status" value="1"/>
</dbReference>
<name>A0A183KQ16_9TREM</name>
<dbReference type="InterPro" id="IPR003595">
    <property type="entry name" value="Tyr_Pase_cat"/>
</dbReference>
<accession>A0A183KQ16</accession>
<feature type="domain" description="Tyrosine specific protein phosphatases" evidence="2">
    <location>
        <begin position="16"/>
        <end position="91"/>
    </location>
</feature>
<dbReference type="InterPro" id="IPR000387">
    <property type="entry name" value="Tyr_Pase_dom"/>
</dbReference>
<dbReference type="GO" id="GO:0004725">
    <property type="term" value="F:protein tyrosine phosphatase activity"/>
    <property type="evidence" value="ECO:0007669"/>
    <property type="project" value="InterPro"/>
</dbReference>
<dbReference type="SUPFAM" id="SSF52799">
    <property type="entry name" value="(Phosphotyrosine protein) phosphatases II"/>
    <property type="match status" value="1"/>
</dbReference>
<dbReference type="EMBL" id="UZAK01039430">
    <property type="protein sequence ID" value="VDP62951.1"/>
    <property type="molecule type" value="Genomic_DNA"/>
</dbReference>
<dbReference type="WBParaSite" id="SCUD_0001715301-mRNA-1">
    <property type="protein sequence ID" value="SCUD_0001715301-mRNA-1"/>
    <property type="gene ID" value="SCUD_0001715301"/>
</dbReference>
<evidence type="ECO:0000313" key="3">
    <source>
        <dbReference type="EMBL" id="VDP62951.1"/>
    </source>
</evidence>
<evidence type="ECO:0000259" key="1">
    <source>
        <dbReference type="PROSITE" id="PS50055"/>
    </source>
</evidence>
<evidence type="ECO:0000313" key="5">
    <source>
        <dbReference type="WBParaSite" id="SCUD_0001715301-mRNA-1"/>
    </source>
</evidence>
<dbReference type="PROSITE" id="PS50056">
    <property type="entry name" value="TYR_PHOSPHATASE_2"/>
    <property type="match status" value="1"/>
</dbReference>
<gene>
    <name evidence="3" type="ORF">SCUD_LOCUS17150</name>
</gene>
<dbReference type="STRING" id="6186.A0A183KQ16"/>
<dbReference type="AlphaFoldDB" id="A0A183KQ16"/>
<evidence type="ECO:0000259" key="2">
    <source>
        <dbReference type="PROSITE" id="PS50056"/>
    </source>
</evidence>
<feature type="domain" description="Tyrosine-protein phosphatase" evidence="1">
    <location>
        <begin position="1"/>
        <end position="85"/>
    </location>
</feature>
<dbReference type="InterPro" id="IPR016130">
    <property type="entry name" value="Tyr_Pase_AS"/>
</dbReference>
<dbReference type="Gene3D" id="3.90.190.10">
    <property type="entry name" value="Protein tyrosine phosphatase superfamily"/>
    <property type="match status" value="1"/>
</dbReference>
<keyword evidence="4" id="KW-1185">Reference proteome</keyword>
<dbReference type="InterPro" id="IPR050348">
    <property type="entry name" value="Protein-Tyr_Phosphatase"/>
</dbReference>
<reference evidence="3 4" key="2">
    <citation type="submission" date="2018-11" db="EMBL/GenBank/DDBJ databases">
        <authorList>
            <consortium name="Pathogen Informatics"/>
        </authorList>
    </citation>
    <scope>NUCLEOTIDE SEQUENCE [LARGE SCALE GENOMIC DNA]</scope>
    <source>
        <strain evidence="3">Dakar</strain>
        <strain evidence="4">Dakar, Senegal</strain>
    </source>
</reference>
<protein>
    <submittedName>
        <fullName evidence="5">TYR_PHOSPHATASE_2 domain-containing protein</fullName>
    </submittedName>
</protein>
<dbReference type="InterPro" id="IPR029021">
    <property type="entry name" value="Prot-tyrosine_phosphatase-like"/>
</dbReference>
<evidence type="ECO:0000313" key="4">
    <source>
        <dbReference type="Proteomes" id="UP000279833"/>
    </source>
</evidence>
<dbReference type="SMART" id="SM00404">
    <property type="entry name" value="PTPc_motif"/>
    <property type="match status" value="1"/>
</dbReference>
<reference evidence="5" key="1">
    <citation type="submission" date="2016-06" db="UniProtKB">
        <authorList>
            <consortium name="WormBaseParasite"/>
        </authorList>
    </citation>
    <scope>IDENTIFICATION</scope>
</reference>
<sequence>MTTWPDFDVPNLSEFQTFMKDYRELKCAESHRYSPTLVHCTAGVGRTGTFIVADLLQIYKESNCVYYDIPGIILQMRRCRPSMVQKVARLLTLSFVGIVDGIMKTSTSERKHGIQWTAWIQLDDSDFADDLAFLSHSHEQMQIKTTSVAEASASAGLNIHKGNHT</sequence>
<dbReference type="PROSITE" id="PS50055">
    <property type="entry name" value="TYR_PHOSPHATASE_PTP"/>
    <property type="match status" value="1"/>
</dbReference>
<dbReference type="PROSITE" id="PS00383">
    <property type="entry name" value="TYR_PHOSPHATASE_1"/>
    <property type="match status" value="1"/>
</dbReference>
<organism evidence="5">
    <name type="scientific">Schistosoma curassoni</name>
    <dbReference type="NCBI Taxonomy" id="6186"/>
    <lineage>
        <taxon>Eukaryota</taxon>
        <taxon>Metazoa</taxon>
        <taxon>Spiralia</taxon>
        <taxon>Lophotrochozoa</taxon>
        <taxon>Platyhelminthes</taxon>
        <taxon>Trematoda</taxon>
        <taxon>Digenea</taxon>
        <taxon>Strigeidida</taxon>
        <taxon>Schistosomatoidea</taxon>
        <taxon>Schistosomatidae</taxon>
        <taxon>Schistosoma</taxon>
    </lineage>
</organism>
<dbReference type="PRINTS" id="PR00700">
    <property type="entry name" value="PRTYPHPHTASE"/>
</dbReference>
<dbReference type="Pfam" id="PF00102">
    <property type="entry name" value="Y_phosphatase"/>
    <property type="match status" value="1"/>
</dbReference>
<dbReference type="InterPro" id="IPR000242">
    <property type="entry name" value="PTP_cat"/>
</dbReference>